<dbReference type="Proteomes" id="UP001204621">
    <property type="component" value="Unassembled WGS sequence"/>
</dbReference>
<keyword evidence="1 3" id="KW-0238">DNA-binding</keyword>
<organism evidence="3 4">
    <name type="scientific">Massilia terrae</name>
    <dbReference type="NCBI Taxonomy" id="1811224"/>
    <lineage>
        <taxon>Bacteria</taxon>
        <taxon>Pseudomonadati</taxon>
        <taxon>Pseudomonadota</taxon>
        <taxon>Betaproteobacteria</taxon>
        <taxon>Burkholderiales</taxon>
        <taxon>Oxalobacteraceae</taxon>
        <taxon>Telluria group</taxon>
        <taxon>Massilia</taxon>
    </lineage>
</organism>
<evidence type="ECO:0000313" key="3">
    <source>
        <dbReference type="EMBL" id="MCS0659536.1"/>
    </source>
</evidence>
<sequence length="70" mass="7574">MDTKISRTGQVTIPKAVREKLGIKPGDRVVLTVAPDGAIILRVKTGSILDLGGVLYERGRETVPIEKLSF</sequence>
<accession>A0ABT2CZY3</accession>
<dbReference type="RefSeq" id="WP_258812726.1">
    <property type="nucleotide sequence ID" value="NZ_JANUGU010000005.1"/>
</dbReference>
<dbReference type="Pfam" id="PF04014">
    <property type="entry name" value="MazE_antitoxin"/>
    <property type="match status" value="1"/>
</dbReference>
<dbReference type="PROSITE" id="PS51740">
    <property type="entry name" value="SPOVT_ABRB"/>
    <property type="match status" value="1"/>
</dbReference>
<dbReference type="InterPro" id="IPR037914">
    <property type="entry name" value="SpoVT-AbrB_sf"/>
</dbReference>
<dbReference type="GO" id="GO:0003677">
    <property type="term" value="F:DNA binding"/>
    <property type="evidence" value="ECO:0007669"/>
    <property type="project" value="UniProtKB-KW"/>
</dbReference>
<dbReference type="Gene3D" id="2.10.260.10">
    <property type="match status" value="1"/>
</dbReference>
<reference evidence="3 4" key="1">
    <citation type="submission" date="2022-08" db="EMBL/GenBank/DDBJ databases">
        <title>Reclassification of Massilia species as members of the genera Telluria, Duganella, Pseudoduganella, Mokoshia gen. nov. and Zemynaea gen. nov. using orthogonal and non-orthogonal genome-based approaches.</title>
        <authorList>
            <person name="Bowman J.P."/>
        </authorList>
    </citation>
    <scope>NUCLEOTIDE SEQUENCE [LARGE SCALE GENOMIC DNA]</scope>
    <source>
        <strain evidence="3 4">JCM 31606</strain>
    </source>
</reference>
<comment type="caution">
    <text evidence="3">The sequence shown here is derived from an EMBL/GenBank/DDBJ whole genome shotgun (WGS) entry which is preliminary data.</text>
</comment>
<gene>
    <name evidence="3" type="ORF">NX778_15810</name>
</gene>
<keyword evidence="4" id="KW-1185">Reference proteome</keyword>
<dbReference type="InterPro" id="IPR007159">
    <property type="entry name" value="SpoVT-AbrB_dom"/>
</dbReference>
<evidence type="ECO:0000259" key="2">
    <source>
        <dbReference type="PROSITE" id="PS51740"/>
    </source>
</evidence>
<evidence type="ECO:0000256" key="1">
    <source>
        <dbReference type="PROSITE-ProRule" id="PRU01076"/>
    </source>
</evidence>
<dbReference type="SMART" id="SM00966">
    <property type="entry name" value="SpoVT_AbrB"/>
    <property type="match status" value="1"/>
</dbReference>
<dbReference type="NCBIfam" id="TIGR01439">
    <property type="entry name" value="lp_hng_hel_AbrB"/>
    <property type="match status" value="1"/>
</dbReference>
<protein>
    <submittedName>
        <fullName evidence="3">AbrB/MazE/SpoVT family DNA-binding domain-containing protein</fullName>
    </submittedName>
</protein>
<evidence type="ECO:0000313" key="4">
    <source>
        <dbReference type="Proteomes" id="UP001204621"/>
    </source>
</evidence>
<feature type="domain" description="SpoVT-AbrB" evidence="2">
    <location>
        <begin position="1"/>
        <end position="46"/>
    </location>
</feature>
<dbReference type="SUPFAM" id="SSF89447">
    <property type="entry name" value="AbrB/MazE/MraZ-like"/>
    <property type="match status" value="1"/>
</dbReference>
<name>A0ABT2CZY3_9BURK</name>
<proteinExistence type="predicted"/>
<dbReference type="EMBL" id="JANUGU010000005">
    <property type="protein sequence ID" value="MCS0659536.1"/>
    <property type="molecule type" value="Genomic_DNA"/>
</dbReference>